<dbReference type="Pfam" id="PF17170">
    <property type="entry name" value="DUF5128"/>
    <property type="match status" value="1"/>
</dbReference>
<dbReference type="SUPFAM" id="SSF101898">
    <property type="entry name" value="NHL repeat"/>
    <property type="match status" value="1"/>
</dbReference>
<keyword evidence="5" id="KW-1185">Reference proteome</keyword>
<protein>
    <recommendedName>
        <fullName evidence="6">6-bladed beta-propeller protein</fullName>
    </recommendedName>
</protein>
<dbReference type="PROSITE" id="PS51125">
    <property type="entry name" value="NHL"/>
    <property type="match status" value="1"/>
</dbReference>
<evidence type="ECO:0000313" key="5">
    <source>
        <dbReference type="Proteomes" id="UP000245533"/>
    </source>
</evidence>
<name>A0A316TSA2_9BACT</name>
<organism evidence="4 5">
    <name type="scientific">Rhodohalobacter mucosus</name>
    <dbReference type="NCBI Taxonomy" id="2079485"/>
    <lineage>
        <taxon>Bacteria</taxon>
        <taxon>Pseudomonadati</taxon>
        <taxon>Balneolota</taxon>
        <taxon>Balneolia</taxon>
        <taxon>Balneolales</taxon>
        <taxon>Balneolaceae</taxon>
        <taxon>Rhodohalobacter</taxon>
    </lineage>
</organism>
<sequence>MIRIRLLLLPLILFLASCSGTPDIEIPEEIASLENLTVISASVEEVPELNPERVARFGDTDEVIIGRMGRVAVDDQGRVYIADGNRYVIHVYEPDGSHLTEIGGEGDGPGEFRRISWVQPHGEFLHVLDGSSLRISRFSLDDYQFVDDVVIPYEMNAEGGYLQYPGTFSVLNPDTYLIHFGVGYSTGGDSAEKPRIGGRVLKREEGNFEEGTVYTFPASEALVRRGEGSVHIMSTDYNRKSHISFDGDNTIIHGWTDDLLFKMHDTNGSYRQAIYVPYQNTSLSRTDVLAEYADREEPWISMVRNDDMPETWPAFDDMLTDDEGRIWVSLFTEDPDTYTWLVLDPESEEAAGKVIRPREWSIIDVRDGFLYARETDEETGLVEVVKYGISLES</sequence>
<keyword evidence="1" id="KW-0677">Repeat</keyword>
<feature type="repeat" description="NHL" evidence="2">
    <location>
        <begin position="71"/>
        <end position="95"/>
    </location>
</feature>
<dbReference type="EMBL" id="QGGB01000012">
    <property type="protein sequence ID" value="PWN05102.1"/>
    <property type="molecule type" value="Genomic_DNA"/>
</dbReference>
<keyword evidence="3" id="KW-0732">Signal</keyword>
<dbReference type="PROSITE" id="PS51257">
    <property type="entry name" value="PROKAR_LIPOPROTEIN"/>
    <property type="match status" value="1"/>
</dbReference>
<reference evidence="4 5" key="1">
    <citation type="submission" date="2018-05" db="EMBL/GenBank/DDBJ databases">
        <title>Rhodohalobacter halophilus gen. nov., sp. nov., a moderately halophilic member of the family Balneolaceae.</title>
        <authorList>
            <person name="Liu Z.-W."/>
        </authorList>
    </citation>
    <scope>NUCLEOTIDE SEQUENCE [LARGE SCALE GENOMIC DNA]</scope>
    <source>
        <strain evidence="4 5">8A47</strain>
    </source>
</reference>
<feature type="chain" id="PRO_5016421672" description="6-bladed beta-propeller protein" evidence="3">
    <location>
        <begin position="22"/>
        <end position="393"/>
    </location>
</feature>
<dbReference type="Proteomes" id="UP000245533">
    <property type="component" value="Unassembled WGS sequence"/>
</dbReference>
<evidence type="ECO:0000256" key="2">
    <source>
        <dbReference type="PROSITE-ProRule" id="PRU00504"/>
    </source>
</evidence>
<accession>A0A316TSA2</accession>
<proteinExistence type="predicted"/>
<evidence type="ECO:0000313" key="4">
    <source>
        <dbReference type="EMBL" id="PWN05102.1"/>
    </source>
</evidence>
<dbReference type="InterPro" id="IPR011042">
    <property type="entry name" value="6-blade_b-propeller_TolB-like"/>
</dbReference>
<dbReference type="InterPro" id="IPR001258">
    <property type="entry name" value="NHL_repeat"/>
</dbReference>
<feature type="signal peptide" evidence="3">
    <location>
        <begin position="1"/>
        <end position="21"/>
    </location>
</feature>
<evidence type="ECO:0000256" key="1">
    <source>
        <dbReference type="ARBA" id="ARBA00022737"/>
    </source>
</evidence>
<evidence type="ECO:0008006" key="6">
    <source>
        <dbReference type="Google" id="ProtNLM"/>
    </source>
</evidence>
<comment type="caution">
    <text evidence="4">The sequence shown here is derived from an EMBL/GenBank/DDBJ whole genome shotgun (WGS) entry which is preliminary data.</text>
</comment>
<dbReference type="OrthoDB" id="9799230at2"/>
<gene>
    <name evidence="4" type="ORF">DDZ15_16235</name>
</gene>
<dbReference type="AlphaFoldDB" id="A0A316TSA2"/>
<evidence type="ECO:0000256" key="3">
    <source>
        <dbReference type="SAM" id="SignalP"/>
    </source>
</evidence>
<dbReference type="Gene3D" id="2.120.10.30">
    <property type="entry name" value="TolB, C-terminal domain"/>
    <property type="match status" value="1"/>
</dbReference>
<dbReference type="RefSeq" id="WP_109648178.1">
    <property type="nucleotide sequence ID" value="NZ_QGGB01000012.1"/>
</dbReference>